<dbReference type="GO" id="GO:0003700">
    <property type="term" value="F:DNA-binding transcription factor activity"/>
    <property type="evidence" value="ECO:0007669"/>
    <property type="project" value="InterPro"/>
</dbReference>
<organism evidence="5 6">
    <name type="scientific">Metabacillus litoralis</name>
    <dbReference type="NCBI Taxonomy" id="152268"/>
    <lineage>
        <taxon>Bacteria</taxon>
        <taxon>Bacillati</taxon>
        <taxon>Bacillota</taxon>
        <taxon>Bacilli</taxon>
        <taxon>Bacillales</taxon>
        <taxon>Bacillaceae</taxon>
        <taxon>Metabacillus</taxon>
    </lineage>
</organism>
<dbReference type="PANTHER" id="PTHR33164:SF89">
    <property type="entry name" value="MARR FAMILY REGULATORY PROTEIN"/>
    <property type="match status" value="1"/>
</dbReference>
<keyword evidence="2" id="KW-0238">DNA-binding</keyword>
<dbReference type="InterPro" id="IPR023187">
    <property type="entry name" value="Tscrpt_reg_MarR-type_CS"/>
</dbReference>
<dbReference type="InterPro" id="IPR036390">
    <property type="entry name" value="WH_DNA-bd_sf"/>
</dbReference>
<dbReference type="PRINTS" id="PR00598">
    <property type="entry name" value="HTHMARR"/>
</dbReference>
<dbReference type="Gene3D" id="1.10.10.10">
    <property type="entry name" value="Winged helix-like DNA-binding domain superfamily/Winged helix DNA-binding domain"/>
    <property type="match status" value="1"/>
</dbReference>
<comment type="caution">
    <text evidence="5">The sequence shown here is derived from an EMBL/GenBank/DDBJ whole genome shotgun (WGS) entry which is preliminary data.</text>
</comment>
<evidence type="ECO:0000313" key="5">
    <source>
        <dbReference type="EMBL" id="TXC92835.1"/>
    </source>
</evidence>
<evidence type="ECO:0000313" key="6">
    <source>
        <dbReference type="Proteomes" id="UP000321363"/>
    </source>
</evidence>
<dbReference type="GO" id="GO:0003677">
    <property type="term" value="F:DNA binding"/>
    <property type="evidence" value="ECO:0007669"/>
    <property type="project" value="UniProtKB-KW"/>
</dbReference>
<sequence length="179" mass="20628">MKIQTEVIIIHAFDDDGELLSDEKDTINLLAKLPLDSLDLDAISVVTNIYRVAQGLRNKMEREVLSEFGLSWTSFSLLYDLWIWKSVETKKLAQSAGVSKATISNITKTLERKELCYRKVDNRDRRITYVTITEKGKDVMEKVYPNFHKGEVEIASSLATDEKKDISKLLRRVIRENNF</sequence>
<evidence type="ECO:0000256" key="2">
    <source>
        <dbReference type="ARBA" id="ARBA00023125"/>
    </source>
</evidence>
<gene>
    <name evidence="5" type="ORF">FS935_01150</name>
</gene>
<keyword evidence="3" id="KW-0804">Transcription</keyword>
<feature type="domain" description="HTH marR-type" evidence="4">
    <location>
        <begin position="42"/>
        <end position="175"/>
    </location>
</feature>
<dbReference type="RefSeq" id="WP_146945697.1">
    <property type="nucleotide sequence ID" value="NZ_VOQF01000001.1"/>
</dbReference>
<dbReference type="Pfam" id="PF01047">
    <property type="entry name" value="MarR"/>
    <property type="match status" value="1"/>
</dbReference>
<evidence type="ECO:0000256" key="3">
    <source>
        <dbReference type="ARBA" id="ARBA00023163"/>
    </source>
</evidence>
<keyword evidence="1" id="KW-0805">Transcription regulation</keyword>
<evidence type="ECO:0000256" key="1">
    <source>
        <dbReference type="ARBA" id="ARBA00023015"/>
    </source>
</evidence>
<dbReference type="GO" id="GO:0006950">
    <property type="term" value="P:response to stress"/>
    <property type="evidence" value="ECO:0007669"/>
    <property type="project" value="TreeGrafter"/>
</dbReference>
<dbReference type="InterPro" id="IPR036388">
    <property type="entry name" value="WH-like_DNA-bd_sf"/>
</dbReference>
<dbReference type="PANTHER" id="PTHR33164">
    <property type="entry name" value="TRANSCRIPTIONAL REGULATOR, MARR FAMILY"/>
    <property type="match status" value="1"/>
</dbReference>
<protein>
    <submittedName>
        <fullName evidence="5">MarR family transcriptional regulator</fullName>
    </submittedName>
</protein>
<name>A0A5C6W7C3_9BACI</name>
<dbReference type="OrthoDB" id="3237509at2"/>
<keyword evidence="6" id="KW-1185">Reference proteome</keyword>
<dbReference type="AlphaFoldDB" id="A0A5C6W7C3"/>
<evidence type="ECO:0000259" key="4">
    <source>
        <dbReference type="PROSITE" id="PS50995"/>
    </source>
</evidence>
<dbReference type="PROSITE" id="PS01117">
    <property type="entry name" value="HTH_MARR_1"/>
    <property type="match status" value="1"/>
</dbReference>
<dbReference type="Proteomes" id="UP000321363">
    <property type="component" value="Unassembled WGS sequence"/>
</dbReference>
<dbReference type="PROSITE" id="PS50995">
    <property type="entry name" value="HTH_MARR_2"/>
    <property type="match status" value="1"/>
</dbReference>
<reference evidence="5 6" key="1">
    <citation type="journal article" date="2005" name="Int. J. Syst. Evol. Microbiol.">
        <title>Bacillus litoralis sp. nov., isolated from a tidal flat of the Yellow Sea in Korea.</title>
        <authorList>
            <person name="Yoon J.H."/>
            <person name="Oh T.K."/>
        </authorList>
    </citation>
    <scope>NUCLEOTIDE SEQUENCE [LARGE SCALE GENOMIC DNA]</scope>
    <source>
        <strain evidence="5 6">SW-211</strain>
    </source>
</reference>
<proteinExistence type="predicted"/>
<dbReference type="InterPro" id="IPR000835">
    <property type="entry name" value="HTH_MarR-typ"/>
</dbReference>
<accession>A0A5C6W7C3</accession>
<dbReference type="InterPro" id="IPR039422">
    <property type="entry name" value="MarR/SlyA-like"/>
</dbReference>
<dbReference type="EMBL" id="VOQF01000001">
    <property type="protein sequence ID" value="TXC92835.1"/>
    <property type="molecule type" value="Genomic_DNA"/>
</dbReference>
<dbReference type="SUPFAM" id="SSF46785">
    <property type="entry name" value="Winged helix' DNA-binding domain"/>
    <property type="match status" value="1"/>
</dbReference>
<dbReference type="SMART" id="SM00347">
    <property type="entry name" value="HTH_MARR"/>
    <property type="match status" value="1"/>
</dbReference>